<gene>
    <name evidence="1" type="ORF">DM484_06365</name>
</gene>
<evidence type="ECO:0000313" key="1">
    <source>
        <dbReference type="EMBL" id="PZN82455.1"/>
    </source>
</evidence>
<comment type="caution">
    <text evidence="1">The sequence shown here is derived from an EMBL/GenBank/DDBJ whole genome shotgun (WGS) entry which is preliminary data.</text>
</comment>
<evidence type="ECO:0008006" key="3">
    <source>
        <dbReference type="Google" id="ProtNLM"/>
    </source>
</evidence>
<sequence length="202" mass="22482">MTTSRADYEQGSQSKIAVVLSCPGKKEQEKGNPAAGQTGKNLEYVLSTLKNTYKLTDFERGRITIANSWGQVEFKGDGGTGRTEADILEVIEKDNLDRLSEDIKETTDYIICCGVNSKVTVSVLQYAGKLIENCRVIYVCHLGNQAINMTITQSVDGNEIKPCKKLFVKTTWDERTLKNISADNRYKRLAVVAKSIYDQIQA</sequence>
<organism evidence="1 2">
    <name type="scientific">Candidatus Methylumidiphilus alinenensis</name>
    <dbReference type="NCBI Taxonomy" id="2202197"/>
    <lineage>
        <taxon>Bacteria</taxon>
        <taxon>Pseudomonadati</taxon>
        <taxon>Pseudomonadota</taxon>
        <taxon>Gammaproteobacteria</taxon>
        <taxon>Methylococcales</taxon>
        <taxon>Candidatus Methylumidiphilus</taxon>
    </lineage>
</organism>
<evidence type="ECO:0000313" key="2">
    <source>
        <dbReference type="Proteomes" id="UP000249396"/>
    </source>
</evidence>
<dbReference type="EMBL" id="QJPH01000219">
    <property type="protein sequence ID" value="PZN82455.1"/>
    <property type="molecule type" value="Genomic_DNA"/>
</dbReference>
<dbReference type="AlphaFoldDB" id="A0A2W4REK1"/>
<protein>
    <recommendedName>
        <fullName evidence="3">Uracil-DNA glycosylase-like domain-containing protein</fullName>
    </recommendedName>
</protein>
<dbReference type="Proteomes" id="UP000249396">
    <property type="component" value="Unassembled WGS sequence"/>
</dbReference>
<name>A0A2W4REK1_9GAMM</name>
<accession>A0A2W4REK1</accession>
<reference evidence="1 2" key="1">
    <citation type="journal article" date="2018" name="Aquat. Microb. Ecol.">
        <title>Gammaproteobacterial methanotrophs dominate.</title>
        <authorList>
            <person name="Rissanen A.J."/>
            <person name="Saarenheimo J."/>
            <person name="Tiirola M."/>
            <person name="Peura S."/>
            <person name="Aalto S.L."/>
            <person name="Karvinen A."/>
            <person name="Nykanen H."/>
        </authorList>
    </citation>
    <scope>NUCLEOTIDE SEQUENCE [LARGE SCALE GENOMIC DNA]</scope>
    <source>
        <strain evidence="1">AMbin10</strain>
    </source>
</reference>
<proteinExistence type="predicted"/>